<dbReference type="SUPFAM" id="SSF53756">
    <property type="entry name" value="UDP-Glycosyltransferase/glycogen phosphorylase"/>
    <property type="match status" value="1"/>
</dbReference>
<organism evidence="1 2">
    <name type="scientific">Robiginitalea marina</name>
    <dbReference type="NCBI Taxonomy" id="2954105"/>
    <lineage>
        <taxon>Bacteria</taxon>
        <taxon>Pseudomonadati</taxon>
        <taxon>Bacteroidota</taxon>
        <taxon>Flavobacteriia</taxon>
        <taxon>Flavobacteriales</taxon>
        <taxon>Flavobacteriaceae</taxon>
        <taxon>Robiginitalea</taxon>
    </lineage>
</organism>
<dbReference type="RefSeq" id="WP_252741015.1">
    <property type="nucleotide sequence ID" value="NZ_JAMXIB010000004.1"/>
</dbReference>
<evidence type="ECO:0000313" key="1">
    <source>
        <dbReference type="EMBL" id="MCO5724642.1"/>
    </source>
</evidence>
<gene>
    <name evidence="1" type="ORF">NG653_07220</name>
</gene>
<evidence type="ECO:0000313" key="2">
    <source>
        <dbReference type="Proteomes" id="UP001206312"/>
    </source>
</evidence>
<reference evidence="1 2" key="1">
    <citation type="submission" date="2022-06" db="EMBL/GenBank/DDBJ databases">
        <authorList>
            <person name="Xuan X."/>
        </authorList>
    </citation>
    <scope>NUCLEOTIDE SEQUENCE [LARGE SCALE GENOMIC DNA]</scope>
    <source>
        <strain evidence="1 2">2V75</strain>
    </source>
</reference>
<proteinExistence type="predicted"/>
<protein>
    <submittedName>
        <fullName evidence="1">Glycosyl transferase</fullName>
    </submittedName>
</protein>
<keyword evidence="1" id="KW-0808">Transferase</keyword>
<keyword evidence="2" id="KW-1185">Reference proteome</keyword>
<accession>A0ABT1AYB3</accession>
<sequence>MKVLYAIQGTGNGHLSRARDLIPALLDRGVALDLLVSGTQADLSLPYPVRYRFKGMSFIFGKQGGVDFWQTYRKANSFRVREEVRTLPVREYDLVLNDFEPVSAWACKLKNIPCIGVSHQAAVLSPAAPQPDRKDPVGLFVLRNYAPVSHQYGFHFQAYEEGMFTPIIGKGIREARISEGWHYTVYLPAYSDARIVSVLSQVPGVQWEVFSKHNASPFRHGNVQVRPIEHDAFLESIAGCRGVLCAAGFETPSETLFLGKKLCVVPMKNQYEQQCNAVALSQMGVPVLDGLSADTLPALQEWVGQEKALQVPYPDIAGVVVDRVLEAHAPVFV</sequence>
<dbReference type="EMBL" id="JAMXIB010000004">
    <property type="protein sequence ID" value="MCO5724642.1"/>
    <property type="molecule type" value="Genomic_DNA"/>
</dbReference>
<dbReference type="GO" id="GO:0016740">
    <property type="term" value="F:transferase activity"/>
    <property type="evidence" value="ECO:0007669"/>
    <property type="project" value="UniProtKB-KW"/>
</dbReference>
<name>A0ABT1AYB3_9FLAO</name>
<comment type="caution">
    <text evidence="1">The sequence shown here is derived from an EMBL/GenBank/DDBJ whole genome shotgun (WGS) entry which is preliminary data.</text>
</comment>
<dbReference type="Proteomes" id="UP001206312">
    <property type="component" value="Unassembled WGS sequence"/>
</dbReference>
<dbReference type="Pfam" id="PF13528">
    <property type="entry name" value="Glyco_trans_1_3"/>
    <property type="match status" value="1"/>
</dbReference>